<dbReference type="SMART" id="SM01232">
    <property type="entry name" value="H2TH"/>
    <property type="match status" value="1"/>
</dbReference>
<dbReference type="InterPro" id="IPR015886">
    <property type="entry name" value="H2TH_FPG"/>
</dbReference>
<dbReference type="SUPFAM" id="SSF46946">
    <property type="entry name" value="S13-like H2TH domain"/>
    <property type="match status" value="1"/>
</dbReference>
<gene>
    <name evidence="3" type="ORF">H8S64_13460</name>
</gene>
<name>A0ABR7D404_9BACT</name>
<dbReference type="Proteomes" id="UP000646484">
    <property type="component" value="Unassembled WGS sequence"/>
</dbReference>
<evidence type="ECO:0000259" key="2">
    <source>
        <dbReference type="SMART" id="SM01232"/>
    </source>
</evidence>
<dbReference type="PANTHER" id="PTHR22993">
    <property type="entry name" value="FORMAMIDOPYRIMIDINE-DNA GLYCOSYLASE"/>
    <property type="match status" value="1"/>
</dbReference>
<dbReference type="SUPFAM" id="SSF81624">
    <property type="entry name" value="N-terminal domain of MutM-like DNA repair proteins"/>
    <property type="match status" value="1"/>
</dbReference>
<organism evidence="3 4">
    <name type="scientific">Butyricimonas hominis</name>
    <dbReference type="NCBI Taxonomy" id="2763032"/>
    <lineage>
        <taxon>Bacteria</taxon>
        <taxon>Pseudomonadati</taxon>
        <taxon>Bacteroidota</taxon>
        <taxon>Bacteroidia</taxon>
        <taxon>Bacteroidales</taxon>
        <taxon>Odoribacteraceae</taxon>
        <taxon>Butyricimonas</taxon>
    </lineage>
</organism>
<dbReference type="GO" id="GO:0004519">
    <property type="term" value="F:endonuclease activity"/>
    <property type="evidence" value="ECO:0007669"/>
    <property type="project" value="UniProtKB-KW"/>
</dbReference>
<dbReference type="Gene3D" id="1.10.8.50">
    <property type="match status" value="1"/>
</dbReference>
<dbReference type="Pfam" id="PF06831">
    <property type="entry name" value="H2TH"/>
    <property type="match status" value="1"/>
</dbReference>
<protein>
    <submittedName>
        <fullName evidence="3">Endonuclease VIII</fullName>
    </submittedName>
</protein>
<sequence length="278" mass="30943">MIEAPEAVCLARQLNETIKGKRVTYVLVRHTPHKFTFSCGNPDEYPEMLQDKIVGESCAYGGMVQVNAGDVKLVFTDGANLRYYAPGAKLPDKHQLLVGFEDESCIIVSVRMYGGILCFAGDSFDGGLNAYYSCARTKPQVMSDAFTKEYFLGLINAGDVQNKSAKAFLATDQMIPGLGNGVLQDILYNARVHPKTKIATLSVRQREELYHHVKETTREMLEKGGRSSEKDLFDRKGGYISYLSKDTVGTHCLRCGDTILKENYMGGSIYYCNTCQKY</sequence>
<evidence type="ECO:0000313" key="4">
    <source>
        <dbReference type="Proteomes" id="UP000646484"/>
    </source>
</evidence>
<evidence type="ECO:0000313" key="3">
    <source>
        <dbReference type="EMBL" id="MBC5622110.1"/>
    </source>
</evidence>
<dbReference type="PANTHER" id="PTHR22993:SF9">
    <property type="entry name" value="FORMAMIDOPYRIMIDINE-DNA GLYCOSYLASE"/>
    <property type="match status" value="1"/>
</dbReference>
<keyword evidence="3" id="KW-0255">Endonuclease</keyword>
<proteinExistence type="inferred from homology"/>
<evidence type="ECO:0000256" key="1">
    <source>
        <dbReference type="ARBA" id="ARBA00009409"/>
    </source>
</evidence>
<comment type="similarity">
    <text evidence="1">Belongs to the FPG family.</text>
</comment>
<keyword evidence="4" id="KW-1185">Reference proteome</keyword>
<accession>A0ABR7D404</accession>
<keyword evidence="3" id="KW-0540">Nuclease</keyword>
<comment type="caution">
    <text evidence="3">The sequence shown here is derived from an EMBL/GenBank/DDBJ whole genome shotgun (WGS) entry which is preliminary data.</text>
</comment>
<feature type="domain" description="Formamidopyrimidine-DNA glycosylase H2TH DNA-binding" evidence="2">
    <location>
        <begin position="139"/>
        <end position="232"/>
    </location>
</feature>
<dbReference type="InterPro" id="IPR035937">
    <property type="entry name" value="FPG_N"/>
</dbReference>
<dbReference type="RefSeq" id="WP_186976575.1">
    <property type="nucleotide sequence ID" value="NZ_JACOOH010000005.1"/>
</dbReference>
<dbReference type="EMBL" id="JACOOH010000005">
    <property type="protein sequence ID" value="MBC5622110.1"/>
    <property type="molecule type" value="Genomic_DNA"/>
</dbReference>
<dbReference type="InterPro" id="IPR010979">
    <property type="entry name" value="Ribosomal_uS13-like_H2TH"/>
</dbReference>
<dbReference type="SUPFAM" id="SSF57716">
    <property type="entry name" value="Glucocorticoid receptor-like (DNA-binding domain)"/>
    <property type="match status" value="1"/>
</dbReference>
<reference evidence="3 4" key="1">
    <citation type="submission" date="2020-08" db="EMBL/GenBank/DDBJ databases">
        <title>Genome public.</title>
        <authorList>
            <person name="Liu C."/>
            <person name="Sun Q."/>
        </authorList>
    </citation>
    <scope>NUCLEOTIDE SEQUENCE [LARGE SCALE GENOMIC DNA]</scope>
    <source>
        <strain evidence="3 4">NSJ-56</strain>
    </source>
</reference>
<keyword evidence="3" id="KW-0378">Hydrolase</keyword>